<dbReference type="OrthoDB" id="9791543at2"/>
<organism evidence="1 2">
    <name type="scientific">Cryobacterium frigoriphilum</name>
    <dbReference type="NCBI Taxonomy" id="1259150"/>
    <lineage>
        <taxon>Bacteria</taxon>
        <taxon>Bacillati</taxon>
        <taxon>Actinomycetota</taxon>
        <taxon>Actinomycetes</taxon>
        <taxon>Micrococcales</taxon>
        <taxon>Microbacteriaceae</taxon>
        <taxon>Cryobacterium</taxon>
    </lineage>
</organism>
<dbReference type="SUPFAM" id="SSF52540">
    <property type="entry name" value="P-loop containing nucleoside triphosphate hydrolases"/>
    <property type="match status" value="1"/>
</dbReference>
<evidence type="ECO:0000313" key="2">
    <source>
        <dbReference type="Proteomes" id="UP000297447"/>
    </source>
</evidence>
<dbReference type="PANTHER" id="PTHR39206:SF1">
    <property type="entry name" value="SLL8004 PROTEIN"/>
    <property type="match status" value="1"/>
</dbReference>
<gene>
    <name evidence="1" type="ORF">E3T55_11085</name>
</gene>
<comment type="caution">
    <text evidence="1">The sequence shown here is derived from an EMBL/GenBank/DDBJ whole genome shotgun (WGS) entry which is preliminary data.</text>
</comment>
<dbReference type="PANTHER" id="PTHR39206">
    <property type="entry name" value="SLL8004 PROTEIN"/>
    <property type="match status" value="1"/>
</dbReference>
<dbReference type="AlphaFoldDB" id="A0A4R8ZZX6"/>
<dbReference type="Pfam" id="PF13671">
    <property type="entry name" value="AAA_33"/>
    <property type="match status" value="1"/>
</dbReference>
<name>A0A4R8ZZX6_9MICO</name>
<accession>A0A4R8ZZX6</accession>
<dbReference type="InterPro" id="IPR027417">
    <property type="entry name" value="P-loop_NTPase"/>
</dbReference>
<dbReference type="Gene3D" id="3.40.50.300">
    <property type="entry name" value="P-loop containing nucleotide triphosphate hydrolases"/>
    <property type="match status" value="1"/>
</dbReference>
<dbReference type="RefSeq" id="WP_134519633.1">
    <property type="nucleotide sequence ID" value="NZ_SOHE01000048.1"/>
</dbReference>
<sequence>MPVLHLLAGPNGSGKTTYVTHLLEPVTHLPFVNADVIAAERWPDSQSAHAYAASRAAAEERAQLLAAGSSFVTETVFSHPSKLDLVDDAIARGYLVHLHVILLPVDVAVSRVAERVQHGGHDVPEQKIRERYARLWHLIARARTTAHRAEFFDNSSARHPFRRVAQYEHGLLIGEPSWPNWAPAILTA</sequence>
<protein>
    <submittedName>
        <fullName evidence="1">ATPase</fullName>
    </submittedName>
</protein>
<dbReference type="Proteomes" id="UP000297447">
    <property type="component" value="Unassembled WGS sequence"/>
</dbReference>
<evidence type="ECO:0000313" key="1">
    <source>
        <dbReference type="EMBL" id="TFD49614.1"/>
    </source>
</evidence>
<dbReference type="EMBL" id="SOHE01000048">
    <property type="protein sequence ID" value="TFD49614.1"/>
    <property type="molecule type" value="Genomic_DNA"/>
</dbReference>
<reference evidence="1 2" key="1">
    <citation type="submission" date="2019-03" db="EMBL/GenBank/DDBJ databases">
        <title>Genomics of glacier-inhabiting Cryobacterium strains.</title>
        <authorList>
            <person name="Liu Q."/>
            <person name="Xin Y.-H."/>
        </authorList>
    </citation>
    <scope>NUCLEOTIDE SEQUENCE [LARGE SCALE GENOMIC DNA]</scope>
    <source>
        <strain evidence="1 2">Hh14</strain>
    </source>
</reference>
<proteinExistence type="predicted"/>
<keyword evidence="2" id="KW-1185">Reference proteome</keyword>